<feature type="chain" id="PRO_5040400341" description="FAD-binding PCMH-type domain-containing protein" evidence="5">
    <location>
        <begin position="23"/>
        <end position="503"/>
    </location>
</feature>
<dbReference type="Gene3D" id="3.30.465.10">
    <property type="match status" value="1"/>
</dbReference>
<feature type="signal peptide" evidence="5">
    <location>
        <begin position="1"/>
        <end position="22"/>
    </location>
</feature>
<dbReference type="InterPro" id="IPR016169">
    <property type="entry name" value="FAD-bd_PCMH_sub2"/>
</dbReference>
<gene>
    <name evidence="7" type="ORF">B0J13DRAFT_598714</name>
</gene>
<dbReference type="InterPro" id="IPR016166">
    <property type="entry name" value="FAD-bd_PCMH"/>
</dbReference>
<protein>
    <recommendedName>
        <fullName evidence="6">FAD-binding PCMH-type domain-containing protein</fullName>
    </recommendedName>
</protein>
<keyword evidence="4" id="KW-0560">Oxidoreductase</keyword>
<accession>A0A9P9DZT2</accession>
<keyword evidence="2" id="KW-0285">Flavoprotein</keyword>
<evidence type="ECO:0000256" key="4">
    <source>
        <dbReference type="ARBA" id="ARBA00023002"/>
    </source>
</evidence>
<evidence type="ECO:0000259" key="6">
    <source>
        <dbReference type="PROSITE" id="PS51387"/>
    </source>
</evidence>
<evidence type="ECO:0000256" key="3">
    <source>
        <dbReference type="ARBA" id="ARBA00022827"/>
    </source>
</evidence>
<evidence type="ECO:0000313" key="7">
    <source>
        <dbReference type="EMBL" id="KAH7128054.1"/>
    </source>
</evidence>
<dbReference type="SUPFAM" id="SSF56176">
    <property type="entry name" value="FAD-binding/transporter-associated domain-like"/>
    <property type="match status" value="1"/>
</dbReference>
<dbReference type="PANTHER" id="PTHR42973:SF53">
    <property type="entry name" value="FAD-BINDING PCMH-TYPE DOMAIN-CONTAINING PROTEIN-RELATED"/>
    <property type="match status" value="1"/>
</dbReference>
<keyword evidence="3" id="KW-0274">FAD</keyword>
<feature type="domain" description="FAD-binding PCMH-type" evidence="6">
    <location>
        <begin position="68"/>
        <end position="239"/>
    </location>
</feature>
<dbReference type="AlphaFoldDB" id="A0A9P9DZT2"/>
<evidence type="ECO:0000256" key="1">
    <source>
        <dbReference type="ARBA" id="ARBA00005466"/>
    </source>
</evidence>
<dbReference type="PROSITE" id="PS51387">
    <property type="entry name" value="FAD_PCMH"/>
    <property type="match status" value="1"/>
</dbReference>
<evidence type="ECO:0000256" key="2">
    <source>
        <dbReference type="ARBA" id="ARBA00022630"/>
    </source>
</evidence>
<dbReference type="Proteomes" id="UP000717696">
    <property type="component" value="Unassembled WGS sequence"/>
</dbReference>
<keyword evidence="5" id="KW-0732">Signal</keyword>
<evidence type="ECO:0000313" key="8">
    <source>
        <dbReference type="Proteomes" id="UP000717696"/>
    </source>
</evidence>
<dbReference type="InterPro" id="IPR036318">
    <property type="entry name" value="FAD-bd_PCMH-like_sf"/>
</dbReference>
<dbReference type="InterPro" id="IPR006094">
    <property type="entry name" value="Oxid_FAD_bind_N"/>
</dbReference>
<dbReference type="GO" id="GO:0016491">
    <property type="term" value="F:oxidoreductase activity"/>
    <property type="evidence" value="ECO:0007669"/>
    <property type="project" value="UniProtKB-KW"/>
</dbReference>
<keyword evidence="8" id="KW-1185">Reference proteome</keyword>
<dbReference type="PANTHER" id="PTHR42973">
    <property type="entry name" value="BINDING OXIDOREDUCTASE, PUTATIVE (AFU_ORTHOLOGUE AFUA_1G17690)-RELATED"/>
    <property type="match status" value="1"/>
</dbReference>
<name>A0A9P9DZT2_9HYPO</name>
<dbReference type="OrthoDB" id="2151789at2759"/>
<comment type="caution">
    <text evidence="7">The sequence shown here is derived from an EMBL/GenBank/DDBJ whole genome shotgun (WGS) entry which is preliminary data.</text>
</comment>
<sequence>MWDQSVTKALLALLVAAPVAQASPLCGRSDETVASTACTELSAQGLQVLIPAEDGYETRVESWWSADSRLTPTCIVQPKNATEVAQIVSILSSGSANFAIRSGGHSHWAGGSNVEAGVTIDLGLMKGTTYDASTGLASVLPGGRWADVFTTLEAYSVAVPGGRDGNVGVAGFLTGGGNSYYTARAGFGCDSIVNAEVVLANGTIVNANKDTNSDLLKALKGGSGNFGIVTRFDLQTIAGGPFWGGIRASNVSQSEIITNAMVNFTDTNDENPETSFLINWTYNPSIASEVVLAQVMVDTTGVEKPAVFNDALEATELFSGFSVRPLSEMADTYALPSGLHNVWFSLTFANDARIIRKGAALHATFVEELLAEIPAAELGTQMLFQPLPKLFADIGVANGGNVLGLDRIEGNSLLWLLSCTVETAEQEVLLREKASAFSAAMQTYAESVDGLREWRYLNYIDPSQDHPITSYGSENVAFLRTVAAKYDPAGFFQTQRKAGFKLP</sequence>
<dbReference type="GO" id="GO:0071949">
    <property type="term" value="F:FAD binding"/>
    <property type="evidence" value="ECO:0007669"/>
    <property type="project" value="InterPro"/>
</dbReference>
<dbReference type="InterPro" id="IPR050416">
    <property type="entry name" value="FAD-linked_Oxidoreductase"/>
</dbReference>
<comment type="similarity">
    <text evidence="1">Belongs to the oxygen-dependent FAD-linked oxidoreductase family.</text>
</comment>
<proteinExistence type="inferred from homology"/>
<evidence type="ECO:0000256" key="5">
    <source>
        <dbReference type="SAM" id="SignalP"/>
    </source>
</evidence>
<dbReference type="EMBL" id="JAGMUU010000022">
    <property type="protein sequence ID" value="KAH7128054.1"/>
    <property type="molecule type" value="Genomic_DNA"/>
</dbReference>
<dbReference type="Pfam" id="PF01565">
    <property type="entry name" value="FAD_binding_4"/>
    <property type="match status" value="1"/>
</dbReference>
<organism evidence="7 8">
    <name type="scientific">Dactylonectria estremocensis</name>
    <dbReference type="NCBI Taxonomy" id="1079267"/>
    <lineage>
        <taxon>Eukaryota</taxon>
        <taxon>Fungi</taxon>
        <taxon>Dikarya</taxon>
        <taxon>Ascomycota</taxon>
        <taxon>Pezizomycotina</taxon>
        <taxon>Sordariomycetes</taxon>
        <taxon>Hypocreomycetidae</taxon>
        <taxon>Hypocreales</taxon>
        <taxon>Nectriaceae</taxon>
        <taxon>Dactylonectria</taxon>
    </lineage>
</organism>
<reference evidence="7" key="1">
    <citation type="journal article" date="2021" name="Nat. Commun.">
        <title>Genetic determinants of endophytism in the Arabidopsis root mycobiome.</title>
        <authorList>
            <person name="Mesny F."/>
            <person name="Miyauchi S."/>
            <person name="Thiergart T."/>
            <person name="Pickel B."/>
            <person name="Atanasova L."/>
            <person name="Karlsson M."/>
            <person name="Huettel B."/>
            <person name="Barry K.W."/>
            <person name="Haridas S."/>
            <person name="Chen C."/>
            <person name="Bauer D."/>
            <person name="Andreopoulos W."/>
            <person name="Pangilinan J."/>
            <person name="LaButti K."/>
            <person name="Riley R."/>
            <person name="Lipzen A."/>
            <person name="Clum A."/>
            <person name="Drula E."/>
            <person name="Henrissat B."/>
            <person name="Kohler A."/>
            <person name="Grigoriev I.V."/>
            <person name="Martin F.M."/>
            <person name="Hacquard S."/>
        </authorList>
    </citation>
    <scope>NUCLEOTIDE SEQUENCE</scope>
    <source>
        <strain evidence="7">MPI-CAGE-AT-0021</strain>
    </source>
</reference>